<dbReference type="CDD" id="cd06576">
    <property type="entry name" value="PASTA_Pbp2x-like_1"/>
    <property type="match status" value="1"/>
</dbReference>
<evidence type="ECO:0000256" key="4">
    <source>
        <dbReference type="ARBA" id="ARBA00012448"/>
    </source>
</evidence>
<feature type="domain" description="PASTA" evidence="8">
    <location>
        <begin position="596"/>
        <end position="653"/>
    </location>
</feature>
<evidence type="ECO:0000256" key="2">
    <source>
        <dbReference type="ARBA" id="ARBA00004752"/>
    </source>
</evidence>
<gene>
    <name evidence="9" type="ORF">OE105_06195</name>
</gene>
<evidence type="ECO:0000256" key="3">
    <source>
        <dbReference type="ARBA" id="ARBA00007171"/>
    </source>
</evidence>
<evidence type="ECO:0000259" key="8">
    <source>
        <dbReference type="PROSITE" id="PS51178"/>
    </source>
</evidence>
<comment type="pathway">
    <text evidence="2">Cell wall biogenesis; peptidoglycan biosynthesis.</text>
</comment>
<dbReference type="Pfam" id="PF03717">
    <property type="entry name" value="PBP_dimer"/>
    <property type="match status" value="1"/>
</dbReference>
<dbReference type="InterPro" id="IPR005311">
    <property type="entry name" value="PBP_dimer"/>
</dbReference>
<dbReference type="GO" id="GO:0005886">
    <property type="term" value="C:plasma membrane"/>
    <property type="evidence" value="ECO:0007669"/>
    <property type="project" value="TreeGrafter"/>
</dbReference>
<dbReference type="AlphaFoldDB" id="A0A9E8M1B1"/>
<dbReference type="SUPFAM" id="SSF56601">
    <property type="entry name" value="beta-lactamase/transpeptidase-like"/>
    <property type="match status" value="1"/>
</dbReference>
<evidence type="ECO:0000313" key="9">
    <source>
        <dbReference type="EMBL" id="WAA13688.1"/>
    </source>
</evidence>
<dbReference type="EC" id="3.4.16.4" evidence="4"/>
<dbReference type="PANTHER" id="PTHR30627:SF26">
    <property type="entry name" value="PENICILLIN-BINDING PROTEIN 2B"/>
    <property type="match status" value="1"/>
</dbReference>
<dbReference type="SUPFAM" id="SSF56519">
    <property type="entry name" value="Penicillin binding protein dimerisation domain"/>
    <property type="match status" value="1"/>
</dbReference>
<evidence type="ECO:0000313" key="10">
    <source>
        <dbReference type="Proteomes" id="UP001164726"/>
    </source>
</evidence>
<dbReference type="SUPFAM" id="SSF54184">
    <property type="entry name" value="Penicillin-binding protein 2x (pbp-2x), c-terminal domain"/>
    <property type="match status" value="2"/>
</dbReference>
<dbReference type="Gene3D" id="3.90.1310.10">
    <property type="entry name" value="Penicillin-binding protein 2a (Domain 2)"/>
    <property type="match status" value="1"/>
</dbReference>
<evidence type="ECO:0000256" key="1">
    <source>
        <dbReference type="ARBA" id="ARBA00004370"/>
    </source>
</evidence>
<evidence type="ECO:0000256" key="6">
    <source>
        <dbReference type="ARBA" id="ARBA00034000"/>
    </source>
</evidence>
<dbReference type="RefSeq" id="WP_275421878.1">
    <property type="nucleotide sequence ID" value="NZ_CP106877.1"/>
</dbReference>
<feature type="region of interest" description="Disordered" evidence="7">
    <location>
        <begin position="716"/>
        <end position="737"/>
    </location>
</feature>
<proteinExistence type="inferred from homology"/>
<protein>
    <recommendedName>
        <fullName evidence="4">serine-type D-Ala-D-Ala carboxypeptidase</fullName>
        <ecNumber evidence="4">3.4.16.4</ecNumber>
    </recommendedName>
</protein>
<dbReference type="Gene3D" id="2.20.70.70">
    <property type="match status" value="1"/>
</dbReference>
<dbReference type="GO" id="GO:0071555">
    <property type="term" value="P:cell wall organization"/>
    <property type="evidence" value="ECO:0007669"/>
    <property type="project" value="TreeGrafter"/>
</dbReference>
<evidence type="ECO:0000256" key="7">
    <source>
        <dbReference type="SAM" id="MobiDB-lite"/>
    </source>
</evidence>
<comment type="catalytic activity">
    <reaction evidence="6">
        <text>Preferential cleavage: (Ac)2-L-Lys-D-Ala-|-D-Ala. Also transpeptidation of peptidyl-alanyl moieties that are N-acyl substituents of D-alanine.</text>
        <dbReference type="EC" id="3.4.16.4"/>
    </reaction>
</comment>
<dbReference type="InterPro" id="IPR050515">
    <property type="entry name" value="Beta-lactam/transpept"/>
</dbReference>
<comment type="subcellular location">
    <subcellularLocation>
        <location evidence="1">Membrane</location>
    </subcellularLocation>
</comment>
<dbReference type="KEGG" id="fhl:OE105_06195"/>
<dbReference type="InterPro" id="IPR005543">
    <property type="entry name" value="PASTA_dom"/>
</dbReference>
<dbReference type="InterPro" id="IPR012338">
    <property type="entry name" value="Beta-lactam/transpept-like"/>
</dbReference>
<dbReference type="Gene3D" id="3.40.710.10">
    <property type="entry name" value="DD-peptidase/beta-lactamase superfamily"/>
    <property type="match status" value="1"/>
</dbReference>
<dbReference type="GO" id="GO:0009002">
    <property type="term" value="F:serine-type D-Ala-D-Ala carboxypeptidase activity"/>
    <property type="evidence" value="ECO:0007669"/>
    <property type="project" value="UniProtKB-EC"/>
</dbReference>
<dbReference type="CDD" id="cd06575">
    <property type="entry name" value="PASTA_Pbp2x-like_2"/>
    <property type="match status" value="1"/>
</dbReference>
<dbReference type="EMBL" id="CP106877">
    <property type="protein sequence ID" value="WAA13688.1"/>
    <property type="molecule type" value="Genomic_DNA"/>
</dbReference>
<keyword evidence="5" id="KW-0472">Membrane</keyword>
<dbReference type="SMART" id="SM00740">
    <property type="entry name" value="PASTA"/>
    <property type="match status" value="2"/>
</dbReference>
<dbReference type="InterPro" id="IPR036138">
    <property type="entry name" value="PBP_dimer_sf"/>
</dbReference>
<keyword evidence="10" id="KW-1185">Reference proteome</keyword>
<dbReference type="Pfam" id="PF00905">
    <property type="entry name" value="Transpeptidase"/>
    <property type="match status" value="1"/>
</dbReference>
<dbReference type="GO" id="GO:0008658">
    <property type="term" value="F:penicillin binding"/>
    <property type="evidence" value="ECO:0007669"/>
    <property type="project" value="InterPro"/>
</dbReference>
<evidence type="ECO:0000256" key="5">
    <source>
        <dbReference type="ARBA" id="ARBA00023136"/>
    </source>
</evidence>
<dbReference type="Proteomes" id="UP001164726">
    <property type="component" value="Chromosome"/>
</dbReference>
<name>A0A9E8M1B1_9BACI</name>
<accession>A0A9E8M1B1</accession>
<dbReference type="Pfam" id="PF03793">
    <property type="entry name" value="PASTA"/>
    <property type="match status" value="2"/>
</dbReference>
<reference evidence="9" key="1">
    <citation type="submission" date="2022-09" db="EMBL/GenBank/DDBJ databases">
        <title>Complete Genomes of Fervidibacillus albus and Fervidibacillus halotolerans isolated from tidal flat sediments.</title>
        <authorList>
            <person name="Kwon K.K."/>
            <person name="Yang S.-H."/>
            <person name="Park M.J."/>
            <person name="Oh H.-M."/>
        </authorList>
    </citation>
    <scope>NUCLEOTIDE SEQUENCE</scope>
    <source>
        <strain evidence="9">MEBiC13594</strain>
    </source>
</reference>
<sequence>MKRPSMNRRALLLFFLFSVLFFTLAYRFFAIQLTGQADGEVLAKYAEKKYGKMRILEGKRGSILTRNGEPLAINTMAYKLVAVLDPSVTPENAKTPNHVVDPENTAKELAKYIPMDEKDILNRLQLVKEGYFQVEFGEAGRNLSYETKEKIESLNLPGILFIRESKRAYPNGIFASHLLGFALPSNESGEEKLVGQIGLEKTLNNYLEGKNGKIEYKSDRWGLILPYTDAKIIPPENGDTVYVTIDKKIQTFLENAMSEVDEVYSPVKMMGIVADAKTGAILAMAQRPTFDPNTREGIDENWQNIVVETAFEPGSTMKVFTLAAAIEEGVFHPNETFMSGSFTVKGSKPIRDHNYTGWGEITFLEGIQKSSNVGVSYLVEKMGTDVFRHYLDLFHFGQPTNIGLANEASGTIQFQWERDKYATSYGQGSSVTALQLIQGMTAITNNGKMMYPYVVEKIVDEEGKMIKGSDMKEVGTPISEKTAKQVREILETTVTEVGATGNRFQIDGYDVGGKTGTAQIYEPGVGYLTGWENYIFSFIGFAPVDDPQLIVYVMVQQPDLDEEKYEAGSVPVSMIFNPVMKKSLQYLNIEPDDGITPADVSEIPDLTGSSVQQALNILKDLKLEPIIIGNGSHVTSFYPEEGTHLLEGEKVLIGSDGTWMMPDLTGWSLRDVLKFASLTNIQMSYSGTGYVINQSLEKGTVISSKSRLTVELEDPLNMMKTNDQEESNSLQKGGEGE</sequence>
<dbReference type="PROSITE" id="PS51178">
    <property type="entry name" value="PASTA"/>
    <property type="match status" value="2"/>
</dbReference>
<organism evidence="9 10">
    <name type="scientific">Fervidibacillus halotolerans</name>
    <dbReference type="NCBI Taxonomy" id="2980027"/>
    <lineage>
        <taxon>Bacteria</taxon>
        <taxon>Bacillati</taxon>
        <taxon>Bacillota</taxon>
        <taxon>Bacilli</taxon>
        <taxon>Bacillales</taxon>
        <taxon>Bacillaceae</taxon>
        <taxon>Fervidibacillus</taxon>
    </lineage>
</organism>
<dbReference type="Gene3D" id="3.30.70.2110">
    <property type="match status" value="1"/>
</dbReference>
<feature type="domain" description="PASTA" evidence="8">
    <location>
        <begin position="654"/>
        <end position="714"/>
    </location>
</feature>
<dbReference type="PANTHER" id="PTHR30627">
    <property type="entry name" value="PEPTIDOGLYCAN D,D-TRANSPEPTIDASE"/>
    <property type="match status" value="1"/>
</dbReference>
<comment type="similarity">
    <text evidence="3">Belongs to the transpeptidase family.</text>
</comment>
<dbReference type="InterPro" id="IPR001460">
    <property type="entry name" value="PCN-bd_Tpept"/>
</dbReference>